<reference evidence="1 2" key="2">
    <citation type="submission" date="2015-10" db="EMBL/GenBank/DDBJ databases">
        <title>Draft Genome Sequence of Prosthecomicrobium hirschii ATCC 27832.</title>
        <authorList>
            <person name="Daniel J."/>
            <person name="Givan S.A."/>
            <person name="Brun Y.V."/>
            <person name="Brown P.J."/>
        </authorList>
    </citation>
    <scope>NUCLEOTIDE SEQUENCE [LARGE SCALE GENOMIC DNA]</scope>
    <source>
        <strain evidence="1 2">16</strain>
    </source>
</reference>
<dbReference type="EMBL" id="LJYW01000002">
    <property type="protein sequence ID" value="KPL50802.1"/>
    <property type="molecule type" value="Genomic_DNA"/>
</dbReference>
<gene>
    <name evidence="1" type="ORF">ABB55_28130</name>
</gene>
<keyword evidence="2" id="KW-1185">Reference proteome</keyword>
<evidence type="ECO:0000313" key="1">
    <source>
        <dbReference type="EMBL" id="KPL50802.1"/>
    </source>
</evidence>
<name>A0A0P6VYP0_9HYPH</name>
<dbReference type="Proteomes" id="UP000048984">
    <property type="component" value="Unassembled WGS sequence"/>
</dbReference>
<dbReference type="RefSeq" id="WP_054362392.1">
    <property type="nucleotide sequence ID" value="NZ_JAPCYQ010000001.1"/>
</dbReference>
<organism evidence="1 2">
    <name type="scientific">Prosthecodimorpha hirschii</name>
    <dbReference type="NCBI Taxonomy" id="665126"/>
    <lineage>
        <taxon>Bacteria</taxon>
        <taxon>Pseudomonadati</taxon>
        <taxon>Pseudomonadota</taxon>
        <taxon>Alphaproteobacteria</taxon>
        <taxon>Hyphomicrobiales</taxon>
        <taxon>Ancalomicrobiaceae</taxon>
        <taxon>Prosthecodimorpha</taxon>
    </lineage>
</organism>
<protein>
    <submittedName>
        <fullName evidence="1">Uncharacterized protein</fullName>
    </submittedName>
</protein>
<sequence length="135" mass="14753">MTQDPIRTVRIRPLADLGDRLGSPHDLALADMAAAIVYAEACRHDERRPSVGAPRSPPEAERPLRFSYFDPTGALAASWGVGPEALAFLGYAHAAGRPDIVMGDIFTMHLGLETVWGNAETGYFLDVSDPWTIYR</sequence>
<evidence type="ECO:0000313" key="2">
    <source>
        <dbReference type="Proteomes" id="UP000048984"/>
    </source>
</evidence>
<accession>A0A0P6VYP0</accession>
<proteinExistence type="predicted"/>
<reference evidence="1 2" key="1">
    <citation type="submission" date="2015-09" db="EMBL/GenBank/DDBJ databases">
        <authorList>
            <person name="Jackson K.R."/>
            <person name="Lunt B.L."/>
            <person name="Fisher J.N.B."/>
            <person name="Gardner A.V."/>
            <person name="Bailey M.E."/>
            <person name="Deus L.M."/>
            <person name="Earl A.S."/>
            <person name="Gibby P.D."/>
            <person name="Hartmann K.A."/>
            <person name="Liu J.E."/>
            <person name="Manci A.M."/>
            <person name="Nielsen D.A."/>
            <person name="Solomon M.B."/>
            <person name="Breakwell D.P."/>
            <person name="Burnett S.H."/>
            <person name="Grose J.H."/>
        </authorList>
    </citation>
    <scope>NUCLEOTIDE SEQUENCE [LARGE SCALE GENOMIC DNA]</scope>
    <source>
        <strain evidence="1 2">16</strain>
    </source>
</reference>
<comment type="caution">
    <text evidence="1">The sequence shown here is derived from an EMBL/GenBank/DDBJ whole genome shotgun (WGS) entry which is preliminary data.</text>
</comment>
<dbReference type="AlphaFoldDB" id="A0A0P6VYP0"/>